<dbReference type="EMBL" id="QJPH01000382">
    <property type="protein sequence ID" value="PZN75574.1"/>
    <property type="molecule type" value="Genomic_DNA"/>
</dbReference>
<comment type="caution">
    <text evidence="1">The sequence shown here is derived from an EMBL/GenBank/DDBJ whole genome shotgun (WGS) entry which is preliminary data.</text>
</comment>
<organism evidence="1 2">
    <name type="scientific">Candidatus Methylumidiphilus alinenensis</name>
    <dbReference type="NCBI Taxonomy" id="2202197"/>
    <lineage>
        <taxon>Bacteria</taxon>
        <taxon>Pseudomonadati</taxon>
        <taxon>Pseudomonadota</taxon>
        <taxon>Gammaproteobacteria</taxon>
        <taxon>Methylococcales</taxon>
        <taxon>Candidatus Methylumidiphilus</taxon>
    </lineage>
</organism>
<evidence type="ECO:0000313" key="1">
    <source>
        <dbReference type="EMBL" id="PZN75574.1"/>
    </source>
</evidence>
<sequence>MEENYKIPLVFYRTSSGGEPVRDWLKGLNPDDRNAVGMDLMRAQWRWPIGMPLCRPMGDGLWEVRTELPSRRIARVLFCVHAGRLVALHGFIKKTQKTPDEELKKARKRQKEIET</sequence>
<dbReference type="Pfam" id="PF05973">
    <property type="entry name" value="Gp49"/>
    <property type="match status" value="1"/>
</dbReference>
<proteinExistence type="predicted"/>
<evidence type="ECO:0008006" key="3">
    <source>
        <dbReference type="Google" id="ProtNLM"/>
    </source>
</evidence>
<accession>A0A2W4SS74</accession>
<evidence type="ECO:0000313" key="2">
    <source>
        <dbReference type="Proteomes" id="UP000249396"/>
    </source>
</evidence>
<dbReference type="InterPro" id="IPR009241">
    <property type="entry name" value="HigB-like"/>
</dbReference>
<gene>
    <name evidence="1" type="ORF">DM484_18360</name>
</gene>
<name>A0A2W4SS74_9GAMM</name>
<reference evidence="1 2" key="1">
    <citation type="journal article" date="2018" name="Aquat. Microb. Ecol.">
        <title>Gammaproteobacterial methanotrophs dominate.</title>
        <authorList>
            <person name="Rissanen A.J."/>
            <person name="Saarenheimo J."/>
            <person name="Tiirola M."/>
            <person name="Peura S."/>
            <person name="Aalto S.L."/>
            <person name="Karvinen A."/>
            <person name="Nykanen H."/>
        </authorList>
    </citation>
    <scope>NUCLEOTIDE SEQUENCE [LARGE SCALE GENOMIC DNA]</scope>
    <source>
        <strain evidence="1">AMbin10</strain>
    </source>
</reference>
<dbReference type="Proteomes" id="UP000249396">
    <property type="component" value="Unassembled WGS sequence"/>
</dbReference>
<protein>
    <recommendedName>
        <fullName evidence="3">Type II toxin-antitoxin system RelE/ParE family toxin</fullName>
    </recommendedName>
</protein>
<dbReference type="AlphaFoldDB" id="A0A2W4SS74"/>